<organism evidence="1 3">
    <name type="scientific">Paramecium octaurelia</name>
    <dbReference type="NCBI Taxonomy" id="43137"/>
    <lineage>
        <taxon>Eukaryota</taxon>
        <taxon>Sar</taxon>
        <taxon>Alveolata</taxon>
        <taxon>Ciliophora</taxon>
        <taxon>Intramacronucleata</taxon>
        <taxon>Oligohymenophorea</taxon>
        <taxon>Peniculida</taxon>
        <taxon>Parameciidae</taxon>
        <taxon>Paramecium</taxon>
    </lineage>
</organism>
<keyword evidence="3" id="KW-1185">Reference proteome</keyword>
<accession>A0A8S1U0Q7</accession>
<evidence type="ECO:0000313" key="2">
    <source>
        <dbReference type="EMBL" id="CAD8157516.1"/>
    </source>
</evidence>
<protein>
    <submittedName>
        <fullName evidence="1">Uncharacterized protein</fullName>
    </submittedName>
</protein>
<reference evidence="1" key="1">
    <citation type="submission" date="2021-01" db="EMBL/GenBank/DDBJ databases">
        <authorList>
            <consortium name="Genoscope - CEA"/>
            <person name="William W."/>
        </authorList>
    </citation>
    <scope>NUCLEOTIDE SEQUENCE</scope>
</reference>
<proteinExistence type="predicted"/>
<gene>
    <name evidence="1" type="ORF">POCTA_138.1.T0340010</name>
    <name evidence="2" type="ORF">POCTA_138.1.T0340012</name>
</gene>
<evidence type="ECO:0000313" key="3">
    <source>
        <dbReference type="Proteomes" id="UP000683925"/>
    </source>
</evidence>
<name>A0A8S1U0Q7_PAROT</name>
<comment type="caution">
    <text evidence="1">The sequence shown here is derived from an EMBL/GenBank/DDBJ whole genome shotgun (WGS) entry which is preliminary data.</text>
</comment>
<dbReference type="EMBL" id="CAJJDP010000034">
    <property type="protein sequence ID" value="CAD8157512.1"/>
    <property type="molecule type" value="Genomic_DNA"/>
</dbReference>
<dbReference type="AlphaFoldDB" id="A0A8S1U0Q7"/>
<dbReference type="EMBL" id="CAJJDP010000034">
    <property type="protein sequence ID" value="CAD8157516.1"/>
    <property type="molecule type" value="Genomic_DNA"/>
</dbReference>
<sequence>MEKRNMIRCYSSIYIFDQPINEITVDHRMHISIAQRVKVLEQQYYKFTSKYCLNQTISIRKELQVLFQSTTYASKKCFTLSRDNLSCIIVINLDKLTNQLQLQNYQCKLLAIIFTLSTQYEGQNKYVLG</sequence>
<dbReference type="Proteomes" id="UP000683925">
    <property type="component" value="Unassembled WGS sequence"/>
</dbReference>
<evidence type="ECO:0000313" key="1">
    <source>
        <dbReference type="EMBL" id="CAD8157512.1"/>
    </source>
</evidence>